<accession>A0A6A6WNE9</accession>
<name>A0A6A6WNE9_9PLEO</name>
<evidence type="ECO:0000313" key="1">
    <source>
        <dbReference type="EMBL" id="KAF2785600.1"/>
    </source>
</evidence>
<keyword evidence="2" id="KW-1185">Reference proteome</keyword>
<sequence length="69" mass="7869">MDKASQVLAREVRSGMRRSYRALADCDGSQQYLTPWEETALVKYLLQMLDLGQPVQIKFIPFLAFVATC</sequence>
<dbReference type="Proteomes" id="UP000799757">
    <property type="component" value="Unassembled WGS sequence"/>
</dbReference>
<proteinExistence type="predicted"/>
<protein>
    <submittedName>
        <fullName evidence="1">Uncharacterized protein</fullName>
    </submittedName>
</protein>
<reference evidence="1" key="1">
    <citation type="journal article" date="2020" name="Stud. Mycol.">
        <title>101 Dothideomycetes genomes: a test case for predicting lifestyles and emergence of pathogens.</title>
        <authorList>
            <person name="Haridas S."/>
            <person name="Albert R."/>
            <person name="Binder M."/>
            <person name="Bloem J."/>
            <person name="Labutti K."/>
            <person name="Salamov A."/>
            <person name="Andreopoulos B."/>
            <person name="Baker S."/>
            <person name="Barry K."/>
            <person name="Bills G."/>
            <person name="Bluhm B."/>
            <person name="Cannon C."/>
            <person name="Castanera R."/>
            <person name="Culley D."/>
            <person name="Daum C."/>
            <person name="Ezra D."/>
            <person name="Gonzalez J."/>
            <person name="Henrissat B."/>
            <person name="Kuo A."/>
            <person name="Liang C."/>
            <person name="Lipzen A."/>
            <person name="Lutzoni F."/>
            <person name="Magnuson J."/>
            <person name="Mondo S."/>
            <person name="Nolan M."/>
            <person name="Ohm R."/>
            <person name="Pangilinan J."/>
            <person name="Park H.-J."/>
            <person name="Ramirez L."/>
            <person name="Alfaro M."/>
            <person name="Sun H."/>
            <person name="Tritt A."/>
            <person name="Yoshinaga Y."/>
            <person name="Zwiers L.-H."/>
            <person name="Turgeon B."/>
            <person name="Goodwin S."/>
            <person name="Spatafora J."/>
            <person name="Crous P."/>
            <person name="Grigoriev I."/>
        </authorList>
    </citation>
    <scope>NUCLEOTIDE SEQUENCE</scope>
    <source>
        <strain evidence="1">CBS 109.77</strain>
    </source>
</reference>
<evidence type="ECO:0000313" key="2">
    <source>
        <dbReference type="Proteomes" id="UP000799757"/>
    </source>
</evidence>
<gene>
    <name evidence="1" type="ORF">K505DRAFT_261723</name>
</gene>
<dbReference type="EMBL" id="MU002817">
    <property type="protein sequence ID" value="KAF2785600.1"/>
    <property type="molecule type" value="Genomic_DNA"/>
</dbReference>
<organism evidence="1 2">
    <name type="scientific">Melanomma pulvis-pyrius CBS 109.77</name>
    <dbReference type="NCBI Taxonomy" id="1314802"/>
    <lineage>
        <taxon>Eukaryota</taxon>
        <taxon>Fungi</taxon>
        <taxon>Dikarya</taxon>
        <taxon>Ascomycota</taxon>
        <taxon>Pezizomycotina</taxon>
        <taxon>Dothideomycetes</taxon>
        <taxon>Pleosporomycetidae</taxon>
        <taxon>Pleosporales</taxon>
        <taxon>Melanommataceae</taxon>
        <taxon>Melanomma</taxon>
    </lineage>
</organism>
<dbReference type="AlphaFoldDB" id="A0A6A6WNE9"/>
<dbReference type="OrthoDB" id="3785770at2759"/>